<organism evidence="1">
    <name type="scientific">Raoultella planticola</name>
    <name type="common">Klebsiella planticola</name>
    <dbReference type="NCBI Taxonomy" id="575"/>
    <lineage>
        <taxon>Bacteria</taxon>
        <taxon>Pseudomonadati</taxon>
        <taxon>Pseudomonadota</taxon>
        <taxon>Gammaproteobacteria</taxon>
        <taxon>Enterobacterales</taxon>
        <taxon>Enterobacteriaceae</taxon>
        <taxon>Klebsiella/Raoultella group</taxon>
        <taxon>Raoultella</taxon>
    </lineage>
</organism>
<sequence length="280" mass="30422">MQQRTVLERLITRLVALTSQQNAEVWAGIKHDLGLKGDAPLLACHFSAAENNLNQRLTVAQQNHHQRQILAQLSELLSQGNNRQAVSDYIRQHYGQTTLHALTQEQLQNVLQLLQNGQLSIPQPQQRQPTLRPLLPAEHNTLNQQVSRLAAATGEPGKLIWQSMLELCGVKTGELIPATHFTPLLLAACAADAERAGRSDAHLATGGAEAAAGSSGVAKIVDFAQHSWHVTPQTALSATQILTLLNKVFVLRVARAQETLVIPALPPEPASLAGRLKSRE</sequence>
<protein>
    <submittedName>
        <fullName evidence="1">Flagella biosynthesis regulator Flk</fullName>
    </submittedName>
</protein>
<keyword evidence="1" id="KW-0966">Cell projection</keyword>
<dbReference type="AlphaFoldDB" id="A0A5P6A958"/>
<evidence type="ECO:0000313" key="1">
    <source>
        <dbReference type="EMBL" id="QFG76450.1"/>
    </source>
</evidence>
<keyword evidence="1" id="KW-0969">Cilium</keyword>
<reference evidence="1" key="1">
    <citation type="submission" date="2018-05" db="EMBL/GenBank/DDBJ databases">
        <title>Bacterial isolates from healthy term breastfed infants carrying antibiotic resistance genes.</title>
        <authorList>
            <person name="Casaburi G."/>
        </authorList>
    </citation>
    <scope>NUCLEOTIDE SEQUENCE [LARGE SCALE GENOMIC DNA]</scope>
    <source>
        <strain evidence="1">7084_4</strain>
    </source>
</reference>
<keyword evidence="1" id="KW-0282">Flagellum</keyword>
<gene>
    <name evidence="1" type="primary">flk</name>
    <name evidence="1" type="ORF">DMB90_02975</name>
</gene>
<name>A0A5P6A958_RAOPL</name>
<accession>A0A5P6A958</accession>
<dbReference type="EMBL" id="CP029752">
    <property type="protein sequence ID" value="QFG76450.1"/>
    <property type="molecule type" value="Genomic_DNA"/>
</dbReference>
<proteinExistence type="predicted"/>